<dbReference type="Pfam" id="PF00990">
    <property type="entry name" value="GGDEF"/>
    <property type="match status" value="1"/>
</dbReference>
<dbReference type="InterPro" id="IPR035965">
    <property type="entry name" value="PAS-like_dom_sf"/>
</dbReference>
<dbReference type="InterPro" id="IPR050706">
    <property type="entry name" value="Cyclic-di-GMP_PDE-like"/>
</dbReference>
<dbReference type="Gene3D" id="3.30.70.270">
    <property type="match status" value="1"/>
</dbReference>
<dbReference type="Gene3D" id="3.20.20.450">
    <property type="entry name" value="EAL domain"/>
    <property type="match status" value="1"/>
</dbReference>
<dbReference type="SUPFAM" id="SSF141868">
    <property type="entry name" value="EAL domain-like"/>
    <property type="match status" value="1"/>
</dbReference>
<evidence type="ECO:0000259" key="2">
    <source>
        <dbReference type="PROSITE" id="PS50887"/>
    </source>
</evidence>
<dbReference type="PROSITE" id="PS50887">
    <property type="entry name" value="GGDEF"/>
    <property type="match status" value="1"/>
</dbReference>
<dbReference type="AlphaFoldDB" id="A0ABC9TS76"/>
<dbReference type="InterPro" id="IPR001633">
    <property type="entry name" value="EAL_dom"/>
</dbReference>
<reference evidence="3 4" key="1">
    <citation type="submission" date="2013-07" db="EMBL/GenBank/DDBJ databases">
        <authorList>
            <person name="Weinstock G."/>
            <person name="Sodergren E."/>
            <person name="Wylie T."/>
            <person name="Fulton L."/>
            <person name="Fulton R."/>
            <person name="Fronick C."/>
            <person name="O'Laughlin M."/>
            <person name="Godfrey J."/>
            <person name="Miner T."/>
            <person name="Herter B."/>
            <person name="Appelbaum E."/>
            <person name="Cordes M."/>
            <person name="Lek S."/>
            <person name="Wollam A."/>
            <person name="Pepin K.H."/>
            <person name="Palsikar V.B."/>
            <person name="Mitreva M."/>
            <person name="Wilson R.K."/>
        </authorList>
    </citation>
    <scope>NUCLEOTIDE SEQUENCE [LARGE SCALE GENOMIC DNA]</scope>
    <source>
        <strain evidence="3 4">ATCC 14940</strain>
    </source>
</reference>
<dbReference type="SUPFAM" id="SSF55073">
    <property type="entry name" value="Nucleotide cyclase"/>
    <property type="match status" value="1"/>
</dbReference>
<evidence type="ECO:0000313" key="3">
    <source>
        <dbReference type="EMBL" id="ERI74164.1"/>
    </source>
</evidence>
<feature type="domain" description="EAL" evidence="1">
    <location>
        <begin position="843"/>
        <end position="1091"/>
    </location>
</feature>
<sequence>MIGLENENNCVINSKWIKKAITKGNIGLWKMVLEKRSGKRYAWIDERLCGLLEISALSAEALYDFLYKRIHKGYYGYVDSAIDNAIRSKNRIEIQFTWNFPKEGYVPVLCEGEFDYEDSEVAVLYGSYRRVKGLQEFPYEVLGLEHDIFEYSYITGTAVLVSGFSWLPGKERIVTNFVEKCIDSGCIIPDSQDVFKDTFKVAEVGNTNRNSDIKLRKENGKEQWYRLTLSSPAGSGREKRSKGVLKNIDNMKLLETSYVKDMLLFTVFLKEYAAYGEVDLTDNKVLWIGGLWSVYFSQKETMTFSDIAEQGIKNVTYPEDIPKYLRAMNRDYLMRAFEQGEKEVGIEFRRTVERNDVSWMALRGRLYVNIYNGHVCAFLYLQDISGIKNAWSRPWKVDNGLTAVLQEFCFDRSEMAYIVDPRNYIVMAVNGAVTRRLGILGDDCVGRKCYELLHHRSLPCTSCTVLKWSRDEFFQWRQYNEWLKQEFLIKNILICHGGKEYMVAFARNLQNNIDESMKEADDGKNVIESVYEMVQQPNLSSFINTALQGAVSFYQSDAAAVFSIDINNWEMEHFYIWRRNNSLVTDETDFSLAVLQYSKNRGWEEMLSIFSLEEAASGSVALYRIMMEEGMKVLDVLTVLVNGNKAEFLVIINRKKSDNDKKIIRKLFFVIQEEKKKRELADRFHYLSGHDEKTGVKNYDSYFDFRTKFDGDFVKSIGVVVVSMNEMRRINELLGLKYGDKLLREMALVLKECFPEESIYRVSGDVFYVILLNQNEEEFMSGVSLLHERLNQHLELSASIGQVFDDKSKSIKKCVVDAEYLVENQKKSYYQKIAAERSGGVSRMGVLGKMLNNIEKNAYEIFFQAKVSLRTHELIGAEALVRYNDDLEGMLTPDKFIPALEDNNLIASLDLYVFEKVCQFIKLWPEKVTIAVNFSRQTLQELYLEDDLKNILERYGVQPDRIEVEITESSGCLENGTVQYMVRQLKALGLRISLDDFGASYNNLSMLVDIPFDQVKIDKGLVAKLEENENNRILVQSLLDMCHKMGFEIVAEGVETIGQERILAEYGCDIGQGYYYSKPIPLDMFIKKYLG</sequence>
<dbReference type="SUPFAM" id="SSF55785">
    <property type="entry name" value="PYP-like sensor domain (PAS domain)"/>
    <property type="match status" value="1"/>
</dbReference>
<dbReference type="SMART" id="SM00052">
    <property type="entry name" value="EAL"/>
    <property type="match status" value="1"/>
</dbReference>
<name>A0ABC9TS76_CLOSY</name>
<protein>
    <submittedName>
        <fullName evidence="3">Cyclic diguanylate phosphodiesterase domain protein</fullName>
    </submittedName>
</protein>
<gene>
    <name evidence="3" type="ORF">CLOSYM_04284</name>
</gene>
<feature type="domain" description="GGDEF" evidence="2">
    <location>
        <begin position="715"/>
        <end position="838"/>
    </location>
</feature>
<dbReference type="InterPro" id="IPR043128">
    <property type="entry name" value="Rev_trsase/Diguanyl_cyclase"/>
</dbReference>
<dbReference type="PANTHER" id="PTHR33121">
    <property type="entry name" value="CYCLIC DI-GMP PHOSPHODIESTERASE PDEF"/>
    <property type="match status" value="1"/>
</dbReference>
<dbReference type="InterPro" id="IPR035919">
    <property type="entry name" value="EAL_sf"/>
</dbReference>
<organism evidence="3 4">
    <name type="scientific">[Clostridium] symbiosum ATCC 14940</name>
    <dbReference type="NCBI Taxonomy" id="411472"/>
    <lineage>
        <taxon>Bacteria</taxon>
        <taxon>Bacillati</taxon>
        <taxon>Bacillota</taxon>
        <taxon>Clostridia</taxon>
        <taxon>Lachnospirales</taxon>
        <taxon>Lachnospiraceae</taxon>
        <taxon>Otoolea</taxon>
    </lineage>
</organism>
<evidence type="ECO:0000259" key="1">
    <source>
        <dbReference type="PROSITE" id="PS50883"/>
    </source>
</evidence>
<dbReference type="InterPro" id="IPR000160">
    <property type="entry name" value="GGDEF_dom"/>
</dbReference>
<dbReference type="PANTHER" id="PTHR33121:SF70">
    <property type="entry name" value="SIGNALING PROTEIN YKOW"/>
    <property type="match status" value="1"/>
</dbReference>
<proteinExistence type="predicted"/>
<dbReference type="EMBL" id="AWSU01000342">
    <property type="protein sequence ID" value="ERI74164.1"/>
    <property type="molecule type" value="Genomic_DNA"/>
</dbReference>
<evidence type="ECO:0000313" key="4">
    <source>
        <dbReference type="Proteomes" id="UP000016491"/>
    </source>
</evidence>
<dbReference type="RefSeq" id="WP_021641506.1">
    <property type="nucleotide sequence ID" value="NZ_KE992859.1"/>
</dbReference>
<dbReference type="CDD" id="cd01948">
    <property type="entry name" value="EAL"/>
    <property type="match status" value="1"/>
</dbReference>
<dbReference type="SMART" id="SM00267">
    <property type="entry name" value="GGDEF"/>
    <property type="match status" value="1"/>
</dbReference>
<dbReference type="PROSITE" id="PS50883">
    <property type="entry name" value="EAL"/>
    <property type="match status" value="1"/>
</dbReference>
<dbReference type="InterPro" id="IPR029787">
    <property type="entry name" value="Nucleotide_cyclase"/>
</dbReference>
<accession>A0ABC9TS76</accession>
<dbReference type="Proteomes" id="UP000016491">
    <property type="component" value="Unassembled WGS sequence"/>
</dbReference>
<dbReference type="Pfam" id="PF00563">
    <property type="entry name" value="EAL"/>
    <property type="match status" value="1"/>
</dbReference>
<comment type="caution">
    <text evidence="3">The sequence shown here is derived from an EMBL/GenBank/DDBJ whole genome shotgun (WGS) entry which is preliminary data.</text>
</comment>